<protein>
    <recommendedName>
        <fullName evidence="1">Fibronectin type-III domain-containing protein</fullName>
    </recommendedName>
</protein>
<reference evidence="2" key="1">
    <citation type="submission" date="2016-11" db="EMBL/GenBank/DDBJ databases">
        <title>Complete Genome Sequencing of Pandoraea pulmonicola DSM 16583.</title>
        <authorList>
            <person name="Chan K.-G."/>
        </authorList>
    </citation>
    <scope>NUCLEOTIDE SEQUENCE</scope>
    <source>
        <strain evidence="2">DSM 16583</strain>
    </source>
</reference>
<sequence length="1939" mass="204041">MMTHAQGASEDDTVLEGGVASYLGPDQSVMGPRILSTGADAASLGIVRIFVPWSDGRTDVVSGVLIDPWWVVTVAHAVDAAAPRRVMGDKSFDASQIERLRAFAPDPLSDSAAPVLVLPAFDYAATSYQTADVPPYLGDIVALHLSRPFSPPGMTFPKVLWRFYTGLATPLSRYGYGPVFNEQLFGVSTRDDGFASNPYDGWQARVQGGATDPGNAGAPVFNLDGAVIGIELGFITSNQYTSLYQSFGPGDQGTATLEGYFVIPLALPTKVVWGGGNSLVWSNYIINHPEQDWSGFGGVGVAGYRVFYKHASDGDSWARAITKDVPGMTTQLARLDVNPSDTTLWKFTVLPLAWTDASHTTTSVMGAKSQTEQYPPDGDRGGCTAWGTFAYAFPYALNLSSASANGVVLSWAPTSYIEGHPDISGYQIFLKPASDGEAWTNAITAWADPGATSTILSPLNADEWTVTILPMVGDTILGAGPDGLPFPGAQSNMSVRYAPPQVVGQYPNSAGQAFIPLDGAGSISARFANSDIGTTYQWEYSATPEGAYSSDRDWSHTNGGTHPTLWFGGLAAPGGQAQTSDTGWYRLKATNGLGASYSQPVHVVIDTSDVPILVDQSPAAGQEILQIDSLPQNSNSHINQIAMVRFSGMQKENNPAYEWQTSSSRYEGYTTMGGIPPLQDWFNILLLVGLGPLWVRCKASNSKGSAYSEPFLVVPQKKSSGVQRCQHPGPFAQVIAPLQRNSANAFLYSAYITSYAATDLIYPPGVYWSRSDTLTGTLSQGGEWTSHVYSNDSLLGFLGDGYSGITGAYAFFANDGYGYFPPMYVVAVDGDGSPRVLGGSATAGQVRGRAGRVGTAQVVWVFSNMYGVASGYALVPQYPTPGDSNTVVQSAGGFVLTSIGVSGTPARVGDSRIYVLQAKNVYGTAASDTNLLPLQVTIDPEGVTNWGASNMTSIGLTDVGSSGTLIIDASNGINTPSSVRATGTFIRVITLPNGLALDSTKPFTWDPWDGGGGEPLATVDGTGTIVTWGGLSYGGLVEVTDDGTTITLQLIIPDSEQDNWSGTYDYSRAKPISIPVVILSDAVWGQAVTVQWSVSDGTLSTDPGNFTLWYYLGGAPELTSQAPVGGDTVVAITGSAGALAITAHFDTDRSGDTFQWERASSSDGPWSPDMVSPSITGQNTRVLTFGGVSTFDQGWYRLTATSWTDEVGYSTPIRVSTNPRTGWQSNPQFLSQVPAGNTSIEIGLGSVGDVSISAFPQAAGAGSLQWEWSFDGASGSFNSSSHDWSRTTGQNSTTLTFGVAGDNGGVMVADFGWYRLAWNTGTAAGTVYSNPVQLIPDMDSQGTLGFVSPQAMYYQGTDPIPVFGMASENAVTVTVNGGDYAFCGVEDGFWEADAFNRDGQYEMVATQESIGAQAFGDSAPARVLFSRGSAPPPQSVAAPVFTSPQANGNYADPVSITGTGLSGALILLTVNGAAWQTLAVVDGKWDAGSLDWTGEITLTATQVFANVYSSPATVTYVLLPDPVFTCPLSGAMYYYNSDNEGSGVAMTGTGAPGATVTVTYQGKTQGAPATVDKNGRWHAGTFSPPVPPPLDLSYTLNASQTLDSHTSQPVSVTFFLVALLPPGFTSPVQMPPDFIYENSIAVRGNGLGGAQIMLTLNGEPWGADENPDGVSIGNNTAWDAGVFWPEDATDYPPSGNAQYAWVLQATEIATNPDGSQVIGPSSNPVFFNCSMVVPPILDMPTVVFPKTGVQYTGGNGPIWYQGGAGIPVVGGGFTGGTVTVTVDGSVWKENVPIKDGMWNAGTWNKAGHHDMMVTQSVGNETSAPATLSFDYEPAPGGLPDNLTIIQPKDSENFGTATGLIYGRGVEEGARLVTVTLNGDYWQTAPISALADVLGGGGPPLLQWMVDGELAKPGIWVLGVTQTVDDKTSAPTYVAFSIEN</sequence>
<dbReference type="EMBL" id="CP010310">
    <property type="protein sequence ID" value="AJC21698.1"/>
    <property type="molecule type" value="Genomic_DNA"/>
</dbReference>
<dbReference type="Proteomes" id="UP000035086">
    <property type="component" value="Chromosome"/>
</dbReference>
<evidence type="ECO:0000313" key="3">
    <source>
        <dbReference type="Proteomes" id="UP000035086"/>
    </source>
</evidence>
<dbReference type="PROSITE" id="PS50853">
    <property type="entry name" value="FN3"/>
    <property type="match status" value="1"/>
</dbReference>
<evidence type="ECO:0000313" key="2">
    <source>
        <dbReference type="EMBL" id="AJC21698.1"/>
    </source>
</evidence>
<proteinExistence type="predicted"/>
<dbReference type="SUPFAM" id="SSF50494">
    <property type="entry name" value="Trypsin-like serine proteases"/>
    <property type="match status" value="1"/>
</dbReference>
<feature type="domain" description="Fibronectin type-III" evidence="1">
    <location>
        <begin position="393"/>
        <end position="491"/>
    </location>
</feature>
<keyword evidence="3" id="KW-1185">Reference proteome</keyword>
<dbReference type="InterPro" id="IPR013783">
    <property type="entry name" value="Ig-like_fold"/>
</dbReference>
<gene>
    <name evidence="2" type="ORF">RO07_16610</name>
</gene>
<dbReference type="Gene3D" id="2.60.40.10">
    <property type="entry name" value="Immunoglobulins"/>
    <property type="match status" value="1"/>
</dbReference>
<evidence type="ECO:0000259" key="1">
    <source>
        <dbReference type="PROSITE" id="PS50853"/>
    </source>
</evidence>
<dbReference type="InterPro" id="IPR036116">
    <property type="entry name" value="FN3_sf"/>
</dbReference>
<dbReference type="InterPro" id="IPR003961">
    <property type="entry name" value="FN3_dom"/>
</dbReference>
<organism evidence="2 3">
    <name type="scientific">Pandoraea pulmonicola</name>
    <dbReference type="NCBI Taxonomy" id="93221"/>
    <lineage>
        <taxon>Bacteria</taxon>
        <taxon>Pseudomonadati</taxon>
        <taxon>Pseudomonadota</taxon>
        <taxon>Betaproteobacteria</taxon>
        <taxon>Burkholderiales</taxon>
        <taxon>Burkholderiaceae</taxon>
        <taxon>Pandoraea</taxon>
    </lineage>
</organism>
<dbReference type="SUPFAM" id="SSF49265">
    <property type="entry name" value="Fibronectin type III"/>
    <property type="match status" value="1"/>
</dbReference>
<accession>A0ABM5S1S6</accession>
<name>A0ABM5S1S6_PANPU</name>
<dbReference type="InterPro" id="IPR009003">
    <property type="entry name" value="Peptidase_S1_PA"/>
</dbReference>